<evidence type="ECO:0000256" key="1">
    <source>
        <dbReference type="SAM" id="MobiDB-lite"/>
    </source>
</evidence>
<reference evidence="2 3" key="1">
    <citation type="submission" date="2019-04" db="EMBL/GenBank/DDBJ databases">
        <title>Draft genome of the big-headed turtle Platysternon megacephalum.</title>
        <authorList>
            <person name="Gong S."/>
        </authorList>
    </citation>
    <scope>NUCLEOTIDE SEQUENCE [LARGE SCALE GENOMIC DNA]</scope>
    <source>
        <strain evidence="2">DO16091913</strain>
        <tissue evidence="2">Muscle</tissue>
    </source>
</reference>
<accession>A0A4D9E0V4</accession>
<comment type="caution">
    <text evidence="2">The sequence shown here is derived from an EMBL/GenBank/DDBJ whole genome shotgun (WGS) entry which is preliminary data.</text>
</comment>
<dbReference type="AlphaFoldDB" id="A0A4D9E0V4"/>
<reference evidence="2 3" key="2">
    <citation type="submission" date="2019-04" db="EMBL/GenBank/DDBJ databases">
        <title>The genome sequence of big-headed turtle.</title>
        <authorList>
            <person name="Gong S."/>
        </authorList>
    </citation>
    <scope>NUCLEOTIDE SEQUENCE [LARGE SCALE GENOMIC DNA]</scope>
    <source>
        <strain evidence="2">DO16091913</strain>
        <tissue evidence="2">Muscle</tissue>
    </source>
</reference>
<keyword evidence="3" id="KW-1185">Reference proteome</keyword>
<sequence>MHKTEPPQSSLTYFSPTTKASPDSCPASESVGLSGAGKLARGQHTGGVTVGPTPNSDTLHQYRTGLGLVSLPPLTLLQHIEAWQLRWGRSIGAECISSLDRALAD</sequence>
<dbReference type="EMBL" id="QXTE01000198">
    <property type="protein sequence ID" value="TFK02245.1"/>
    <property type="molecule type" value="Genomic_DNA"/>
</dbReference>
<feature type="region of interest" description="Disordered" evidence="1">
    <location>
        <begin position="1"/>
        <end position="56"/>
    </location>
</feature>
<evidence type="ECO:0000313" key="2">
    <source>
        <dbReference type="EMBL" id="TFK02245.1"/>
    </source>
</evidence>
<gene>
    <name evidence="2" type="ORF">DR999_PMT15525</name>
</gene>
<name>A0A4D9E0V4_9SAUR</name>
<protein>
    <submittedName>
        <fullName evidence="2">Coiled-coil domain-containing protein 94</fullName>
    </submittedName>
</protein>
<organism evidence="2 3">
    <name type="scientific">Platysternon megacephalum</name>
    <name type="common">big-headed turtle</name>
    <dbReference type="NCBI Taxonomy" id="55544"/>
    <lineage>
        <taxon>Eukaryota</taxon>
        <taxon>Metazoa</taxon>
        <taxon>Chordata</taxon>
        <taxon>Craniata</taxon>
        <taxon>Vertebrata</taxon>
        <taxon>Euteleostomi</taxon>
        <taxon>Archelosauria</taxon>
        <taxon>Testudinata</taxon>
        <taxon>Testudines</taxon>
        <taxon>Cryptodira</taxon>
        <taxon>Durocryptodira</taxon>
        <taxon>Testudinoidea</taxon>
        <taxon>Platysternidae</taxon>
        <taxon>Platysternon</taxon>
    </lineage>
</organism>
<feature type="compositionally biased region" description="Polar residues" evidence="1">
    <location>
        <begin position="1"/>
        <end position="21"/>
    </location>
</feature>
<dbReference type="Proteomes" id="UP000297703">
    <property type="component" value="Unassembled WGS sequence"/>
</dbReference>
<evidence type="ECO:0000313" key="3">
    <source>
        <dbReference type="Proteomes" id="UP000297703"/>
    </source>
</evidence>
<proteinExistence type="predicted"/>